<dbReference type="InterPro" id="IPR036388">
    <property type="entry name" value="WH-like_DNA-bd_sf"/>
</dbReference>
<dbReference type="SUPFAM" id="SSF46894">
    <property type="entry name" value="C-terminal effector domain of the bipartite response regulators"/>
    <property type="match status" value="1"/>
</dbReference>
<reference evidence="5 6" key="1">
    <citation type="submission" date="2019-10" db="EMBL/GenBank/DDBJ databases">
        <title>Taxonomy of Antarctic Massilia spp.: description of Massilia rubra sp. nov., Massilia aquatica sp. nov., Massilia mucilaginosa sp. nov., Massilia frigida sp. nov. isolated from streams, lakes and regoliths.</title>
        <authorList>
            <person name="Holochova P."/>
            <person name="Sedlacek I."/>
            <person name="Kralova S."/>
            <person name="Maslanova I."/>
            <person name="Busse H.-J."/>
            <person name="Stankova E."/>
            <person name="Vrbovska V."/>
            <person name="Kovarovic V."/>
            <person name="Bartak M."/>
            <person name="Svec P."/>
            <person name="Pantucek R."/>
        </authorList>
    </citation>
    <scope>NUCLEOTIDE SEQUENCE [LARGE SCALE GENOMIC DNA]</scope>
    <source>
        <strain evidence="5 6">CCM 8694</strain>
    </source>
</reference>
<keyword evidence="2" id="KW-0238">DNA-binding</keyword>
<comment type="caution">
    <text evidence="5">The sequence shown here is derived from an EMBL/GenBank/DDBJ whole genome shotgun (WGS) entry which is preliminary data.</text>
</comment>
<evidence type="ECO:0000259" key="4">
    <source>
        <dbReference type="PROSITE" id="PS50043"/>
    </source>
</evidence>
<evidence type="ECO:0000313" key="6">
    <source>
        <dbReference type="Proteomes" id="UP000610594"/>
    </source>
</evidence>
<evidence type="ECO:0000256" key="3">
    <source>
        <dbReference type="ARBA" id="ARBA00023163"/>
    </source>
</evidence>
<evidence type="ECO:0000256" key="1">
    <source>
        <dbReference type="ARBA" id="ARBA00023015"/>
    </source>
</evidence>
<dbReference type="PRINTS" id="PR00038">
    <property type="entry name" value="HTHLUXR"/>
</dbReference>
<dbReference type="InterPro" id="IPR005143">
    <property type="entry name" value="TF_LuxR_autoind-bd_dom"/>
</dbReference>
<accession>A0ABX0N1C5</accession>
<name>A0ABX0N1C5_9BURK</name>
<dbReference type="InterPro" id="IPR000792">
    <property type="entry name" value="Tscrpt_reg_LuxR_C"/>
</dbReference>
<dbReference type="SUPFAM" id="SSF75516">
    <property type="entry name" value="Pheromone-binding domain of LuxR-like quorum-sensing transcription factors"/>
    <property type="match status" value="1"/>
</dbReference>
<dbReference type="CDD" id="cd06170">
    <property type="entry name" value="LuxR_C_like"/>
    <property type="match status" value="1"/>
</dbReference>
<dbReference type="Pfam" id="PF03472">
    <property type="entry name" value="Autoind_bind"/>
    <property type="match status" value="1"/>
</dbReference>
<dbReference type="PANTHER" id="PTHR44688:SF25">
    <property type="entry name" value="HTH LUXR-TYPE DOMAIN-CONTAINING PROTEIN"/>
    <property type="match status" value="1"/>
</dbReference>
<dbReference type="RefSeq" id="WP_167240357.1">
    <property type="nucleotide sequence ID" value="NZ_WHJF01000138.1"/>
</dbReference>
<evidence type="ECO:0000313" key="5">
    <source>
        <dbReference type="EMBL" id="NHZ66478.1"/>
    </source>
</evidence>
<evidence type="ECO:0000256" key="2">
    <source>
        <dbReference type="ARBA" id="ARBA00023125"/>
    </source>
</evidence>
<dbReference type="PROSITE" id="PS50043">
    <property type="entry name" value="HTH_LUXR_2"/>
    <property type="match status" value="1"/>
</dbReference>
<keyword evidence="3" id="KW-0804">Transcription</keyword>
<dbReference type="SMART" id="SM00421">
    <property type="entry name" value="HTH_LUXR"/>
    <property type="match status" value="1"/>
</dbReference>
<dbReference type="Pfam" id="PF00196">
    <property type="entry name" value="GerE"/>
    <property type="match status" value="1"/>
</dbReference>
<keyword evidence="1" id="KW-0805">Transcription regulation</keyword>
<sequence length="234" mass="26333">MQIYEDMMHDVATASSGEEGFKILKEEARRLGMQTVTWALKPPADFDDGRIVIVSTYPSEWLTRYSQNDYIASDPTVKHGLTSVQPVIWSTTKDLARQFWEDAASFGLRVGFAQSIWDSHGRGSMLSLSRDGTEFTQSELVLKLPQLSWLAHIAHAGMVRHIIPPEIIDEPPTLTGREREILQLVSTGLTSQEIADRLQVTKHTTDKHMDAVRSKLHAENKIDAVARAIRWGLI</sequence>
<dbReference type="InterPro" id="IPR016032">
    <property type="entry name" value="Sig_transdc_resp-reg_C-effctor"/>
</dbReference>
<dbReference type="PANTHER" id="PTHR44688">
    <property type="entry name" value="DNA-BINDING TRANSCRIPTIONAL ACTIVATOR DEVR_DOSR"/>
    <property type="match status" value="1"/>
</dbReference>
<gene>
    <name evidence="5" type="ORF">F1735_30010</name>
</gene>
<protein>
    <recommendedName>
        <fullName evidence="4">HTH luxR-type domain-containing protein</fullName>
    </recommendedName>
</protein>
<dbReference type="Gene3D" id="1.10.10.10">
    <property type="entry name" value="Winged helix-like DNA-binding domain superfamily/Winged helix DNA-binding domain"/>
    <property type="match status" value="1"/>
</dbReference>
<feature type="domain" description="HTH luxR-type" evidence="4">
    <location>
        <begin position="167"/>
        <end position="232"/>
    </location>
</feature>
<dbReference type="Gene3D" id="3.30.450.80">
    <property type="entry name" value="Transcription factor LuxR-like, autoinducer-binding domain"/>
    <property type="match status" value="1"/>
</dbReference>
<dbReference type="Proteomes" id="UP000610594">
    <property type="component" value="Unassembled WGS sequence"/>
</dbReference>
<dbReference type="EMBL" id="WHJF01000138">
    <property type="protein sequence ID" value="NHZ66478.1"/>
    <property type="molecule type" value="Genomic_DNA"/>
</dbReference>
<keyword evidence="6" id="KW-1185">Reference proteome</keyword>
<dbReference type="InterPro" id="IPR036693">
    <property type="entry name" value="TF_LuxR_autoind-bd_dom_sf"/>
</dbReference>
<organism evidence="5 6">
    <name type="scientific">Massilia genomosp. 1</name>
    <dbReference type="NCBI Taxonomy" id="2609280"/>
    <lineage>
        <taxon>Bacteria</taxon>
        <taxon>Pseudomonadati</taxon>
        <taxon>Pseudomonadota</taxon>
        <taxon>Betaproteobacteria</taxon>
        <taxon>Burkholderiales</taxon>
        <taxon>Oxalobacteraceae</taxon>
        <taxon>Telluria group</taxon>
        <taxon>Massilia</taxon>
    </lineage>
</organism>
<proteinExistence type="predicted"/>